<gene>
    <name evidence="16" type="ORF">SVIM_LOCUS343708</name>
</gene>
<feature type="domain" description="Leucine-rich repeat-containing N-terminal plant-type" evidence="15">
    <location>
        <begin position="27"/>
        <end position="64"/>
    </location>
</feature>
<dbReference type="EMBL" id="CAADRP010001752">
    <property type="protein sequence ID" value="VFU51110.1"/>
    <property type="molecule type" value="Genomic_DNA"/>
</dbReference>
<evidence type="ECO:0000256" key="11">
    <source>
        <dbReference type="ARBA" id="ARBA00023170"/>
    </source>
</evidence>
<keyword evidence="6" id="KW-0812">Transmembrane</keyword>
<dbReference type="InterPro" id="IPR003591">
    <property type="entry name" value="Leu-rich_rpt_typical-subtyp"/>
</dbReference>
<dbReference type="GO" id="GO:0099402">
    <property type="term" value="P:plant organ development"/>
    <property type="evidence" value="ECO:0007669"/>
    <property type="project" value="UniProtKB-ARBA"/>
</dbReference>
<evidence type="ECO:0000256" key="4">
    <source>
        <dbReference type="ARBA" id="ARBA00022512"/>
    </source>
</evidence>
<dbReference type="AlphaFoldDB" id="A0A6N2MDW6"/>
<evidence type="ECO:0000259" key="15">
    <source>
        <dbReference type="Pfam" id="PF08263"/>
    </source>
</evidence>
<dbReference type="PANTHER" id="PTHR27000">
    <property type="entry name" value="LEUCINE-RICH REPEAT RECEPTOR-LIKE PROTEIN KINASE FAMILY PROTEIN-RELATED"/>
    <property type="match status" value="1"/>
</dbReference>
<accession>A0A6N2MDW6</accession>
<evidence type="ECO:0000256" key="2">
    <source>
        <dbReference type="ARBA" id="ARBA00004191"/>
    </source>
</evidence>
<keyword evidence="4" id="KW-0964">Secreted</keyword>
<evidence type="ECO:0000256" key="3">
    <source>
        <dbReference type="ARBA" id="ARBA00004479"/>
    </source>
</evidence>
<dbReference type="InterPro" id="IPR032675">
    <property type="entry name" value="LRR_dom_sf"/>
</dbReference>
<dbReference type="Pfam" id="PF08263">
    <property type="entry name" value="LRRNT_2"/>
    <property type="match status" value="1"/>
</dbReference>
<dbReference type="FunFam" id="3.80.10.10:FF:000400">
    <property type="entry name" value="Nuclear pore complex protein NUP107"/>
    <property type="match status" value="1"/>
</dbReference>
<comment type="similarity">
    <text evidence="13">Belongs to the polygalacturonase-inhibiting protein family.</text>
</comment>
<keyword evidence="4" id="KW-0134">Cell wall</keyword>
<evidence type="ECO:0000256" key="9">
    <source>
        <dbReference type="ARBA" id="ARBA00022989"/>
    </source>
</evidence>
<evidence type="ECO:0000256" key="5">
    <source>
        <dbReference type="ARBA" id="ARBA00022614"/>
    </source>
</evidence>
<organism evidence="16">
    <name type="scientific">Salix viminalis</name>
    <name type="common">Common osier</name>
    <name type="synonym">Basket willow</name>
    <dbReference type="NCBI Taxonomy" id="40686"/>
    <lineage>
        <taxon>Eukaryota</taxon>
        <taxon>Viridiplantae</taxon>
        <taxon>Streptophyta</taxon>
        <taxon>Embryophyta</taxon>
        <taxon>Tracheophyta</taxon>
        <taxon>Spermatophyta</taxon>
        <taxon>Magnoliopsida</taxon>
        <taxon>eudicotyledons</taxon>
        <taxon>Gunneridae</taxon>
        <taxon>Pentapetalae</taxon>
        <taxon>rosids</taxon>
        <taxon>fabids</taxon>
        <taxon>Malpighiales</taxon>
        <taxon>Salicaceae</taxon>
        <taxon>Saliceae</taxon>
        <taxon>Salix</taxon>
    </lineage>
</organism>
<feature type="signal peptide" evidence="14">
    <location>
        <begin position="1"/>
        <end position="22"/>
    </location>
</feature>
<evidence type="ECO:0000256" key="7">
    <source>
        <dbReference type="ARBA" id="ARBA00022729"/>
    </source>
</evidence>
<proteinExistence type="inferred from homology"/>
<evidence type="ECO:0000256" key="10">
    <source>
        <dbReference type="ARBA" id="ARBA00023136"/>
    </source>
</evidence>
<dbReference type="PANTHER" id="PTHR27000:SF809">
    <property type="entry name" value="OS05G0170300 PROTEIN"/>
    <property type="match status" value="1"/>
</dbReference>
<keyword evidence="9" id="KW-1133">Transmembrane helix</keyword>
<keyword evidence="11" id="KW-0675">Receptor</keyword>
<reference evidence="16" key="1">
    <citation type="submission" date="2019-03" db="EMBL/GenBank/DDBJ databases">
        <authorList>
            <person name="Mank J."/>
            <person name="Almeida P."/>
        </authorList>
    </citation>
    <scope>NUCLEOTIDE SEQUENCE</scope>
    <source>
        <strain evidence="16">78183</strain>
    </source>
</reference>
<keyword evidence="10" id="KW-0472">Membrane</keyword>
<evidence type="ECO:0000256" key="12">
    <source>
        <dbReference type="ARBA" id="ARBA00023180"/>
    </source>
</evidence>
<dbReference type="SMART" id="SM00369">
    <property type="entry name" value="LRR_TYP"/>
    <property type="match status" value="5"/>
</dbReference>
<dbReference type="GO" id="GO:0005886">
    <property type="term" value="C:plasma membrane"/>
    <property type="evidence" value="ECO:0007669"/>
    <property type="project" value="UniProtKB-SubCell"/>
</dbReference>
<feature type="chain" id="PRO_5026958290" description="Leucine-rich repeat-containing N-terminal plant-type domain-containing protein" evidence="14">
    <location>
        <begin position="23"/>
        <end position="637"/>
    </location>
</feature>
<evidence type="ECO:0000256" key="1">
    <source>
        <dbReference type="ARBA" id="ARBA00004162"/>
    </source>
</evidence>
<keyword evidence="12" id="KW-0325">Glycoprotein</keyword>
<evidence type="ECO:0000256" key="14">
    <source>
        <dbReference type="SAM" id="SignalP"/>
    </source>
</evidence>
<dbReference type="Pfam" id="PF00560">
    <property type="entry name" value="LRR_1"/>
    <property type="match status" value="6"/>
</dbReference>
<keyword evidence="5" id="KW-0433">Leucine-rich repeat</keyword>
<name>A0A6N2MDW6_SALVM</name>
<dbReference type="InterPro" id="IPR013210">
    <property type="entry name" value="LRR_N_plant-typ"/>
</dbReference>
<dbReference type="GO" id="GO:0009653">
    <property type="term" value="P:anatomical structure morphogenesis"/>
    <property type="evidence" value="ECO:0007669"/>
    <property type="project" value="UniProtKB-ARBA"/>
</dbReference>
<keyword evidence="8" id="KW-0677">Repeat</keyword>
<dbReference type="InterPro" id="IPR001611">
    <property type="entry name" value="Leu-rich_rpt"/>
</dbReference>
<dbReference type="FunFam" id="3.80.10.10:FF:000095">
    <property type="entry name" value="LRR receptor-like serine/threonine-protein kinase GSO1"/>
    <property type="match status" value="1"/>
</dbReference>
<evidence type="ECO:0000256" key="6">
    <source>
        <dbReference type="ARBA" id="ARBA00022692"/>
    </source>
</evidence>
<protein>
    <recommendedName>
        <fullName evidence="15">Leucine-rich repeat-containing N-terminal plant-type domain-containing protein</fullName>
    </recommendedName>
</protein>
<dbReference type="SUPFAM" id="SSF52058">
    <property type="entry name" value="L domain-like"/>
    <property type="match status" value="2"/>
</dbReference>
<dbReference type="Pfam" id="PF13855">
    <property type="entry name" value="LRR_8"/>
    <property type="match status" value="1"/>
</dbReference>
<comment type="subcellular location">
    <subcellularLocation>
        <location evidence="1">Cell membrane</location>
        <topology evidence="1">Single-pass membrane protein</topology>
    </subcellularLocation>
    <subcellularLocation>
        <location evidence="3">Membrane</location>
        <topology evidence="3">Single-pass type I membrane protein</topology>
    </subcellularLocation>
    <subcellularLocation>
        <location evidence="2">Secreted</location>
        <location evidence="2">Cell wall</location>
    </subcellularLocation>
</comment>
<dbReference type="Gene3D" id="3.80.10.10">
    <property type="entry name" value="Ribonuclease Inhibitor"/>
    <property type="match status" value="4"/>
</dbReference>
<evidence type="ECO:0000256" key="8">
    <source>
        <dbReference type="ARBA" id="ARBA00022737"/>
    </source>
</evidence>
<keyword evidence="7 14" id="KW-0732">Signal</keyword>
<evidence type="ECO:0000313" key="16">
    <source>
        <dbReference type="EMBL" id="VFU51110.1"/>
    </source>
</evidence>
<sequence length="637" mass="70090">MKWLLFLLFCVIFLHSFKHASAACHVDDQAGLLAFKSGITHDPSGILSSWKPGTDCCSWNGISCLDKIRVNAIWLYGNLDKPNGYLTGTISPSLVKVQNLDGIYVHNHNITGLFPGFLSGLPKLRFIYIDDNKLSGPLPPDIGKMTQLYSLSLSGNQFTGLIPSSVASLTLLSQLELGNNLLSGPIPPAIGKLTQLNYLSLRIHGTLRLSHNKFSGKIPKSIASLAPTLAYLELDHNAFTGTIPSFLGMLKALDKLDLSWNNFTQTVPKSFGNLTKIFNLDLSHNSLVDPLPVMNVTGIESLDLSYNKFNLKQIPNWVTSSPIIYSLKLAKCGIKMNLNDWKPKETYFYDYIDLSYNEISGSPVWLLNKTDYLVGFSASANKLRFDLGSLKIAGTLRNLEMSRNLVYGKVPKSVSGLKSLNLSYNHLCGQLPPTKFPAGAFVGNDCLCGSPLPPCKVKGSKTANLRMRVGLIRKCSHSQELKTLRFNLKQIPNWVTSSPIIYSLKLAKCGIKMSLNDWKPKQTYFYDYIDLSYNEISGSPVWLLNKTDYLVGFSASGNKLRFDLGSLKIAGTLRNLELSRNLVYGKVPKSVSGLTSLNLSYNHLCGQLPPTKFPAGAFVGNDCLCGSPLPPCKVKGK</sequence>
<evidence type="ECO:0000256" key="13">
    <source>
        <dbReference type="ARBA" id="ARBA00038043"/>
    </source>
</evidence>